<dbReference type="Gene3D" id="3.10.105.10">
    <property type="entry name" value="Dipeptide-binding Protein, Domain 3"/>
    <property type="match status" value="2"/>
</dbReference>
<keyword evidence="1" id="KW-0732">Signal</keyword>
<dbReference type="AlphaFoldDB" id="A0AB39HDS3"/>
<dbReference type="Gene3D" id="3.40.190.100">
    <property type="entry name" value="Glycine betaine-binding periplasmic protein, domain 2"/>
    <property type="match status" value="1"/>
</dbReference>
<dbReference type="RefSeq" id="WP_306101638.1">
    <property type="nucleotide sequence ID" value="NZ_CP162601.1"/>
</dbReference>
<name>A0AB39HDS3_9VIBR</name>
<reference evidence="3" key="1">
    <citation type="submission" date="2024-07" db="EMBL/GenBank/DDBJ databases">
        <title>Genome Analysis of a Potential Novel Vibrio Species Secreting pH- and Thermo-stable Alginate Lyase and its Application in Producing Alginate Oligosaccharides.</title>
        <authorList>
            <person name="Huang H."/>
            <person name="Bao K."/>
        </authorList>
    </citation>
    <scope>NUCLEOTIDE SEQUENCE</scope>
    <source>
        <strain evidence="3">HB236076</strain>
    </source>
</reference>
<accession>A0AB39HDS3</accession>
<evidence type="ECO:0000259" key="2">
    <source>
        <dbReference type="Pfam" id="PF04069"/>
    </source>
</evidence>
<dbReference type="Pfam" id="PF04069">
    <property type="entry name" value="OpuAC"/>
    <property type="match status" value="1"/>
</dbReference>
<sequence length="318" mass="34845">MKKKINGVVVTICAAILSSAAQASDLTIGVPSWPSASVTAYVMKDVLEENLGLEISMQTGSNPIIWEAIDRGTIQVHPEVWLPNQQNLYNKYVKDKGTAVKNEHGILAKQGLCITKEMSKKSGIASIYDLTDPDKAALLDSNGDGVGEIWAGAPGAASTTVEKIRAKSYGYDQTVTLTEVDTPVNWAALDSAERQGKPYVFSCYTPHHVFSMYDIVFLDEPNHDPNQWHIIQPTDDPNWLESSQASTGWPAAYVQPVYAKSLEGAYPQAALILKNFRVSADILSAWSYGVVVDKKSAQEVAKEWVKDNSDQINQWLGL</sequence>
<proteinExistence type="predicted"/>
<gene>
    <name evidence="3" type="ORF">AB0763_06035</name>
</gene>
<protein>
    <submittedName>
        <fullName evidence="3">Glycine betaine ABC transporter substrate-binding protein</fullName>
    </submittedName>
</protein>
<dbReference type="CDD" id="cd13642">
    <property type="entry name" value="PBP2_BCP_1"/>
    <property type="match status" value="1"/>
</dbReference>
<dbReference type="SUPFAM" id="SSF53850">
    <property type="entry name" value="Periplasmic binding protein-like II"/>
    <property type="match status" value="1"/>
</dbReference>
<dbReference type="EMBL" id="CP162601">
    <property type="protein sequence ID" value="XDK26194.1"/>
    <property type="molecule type" value="Genomic_DNA"/>
</dbReference>
<organism evidence="3">
    <name type="scientific">Vibrio sp. HB236076</name>
    <dbReference type="NCBI Taxonomy" id="3232307"/>
    <lineage>
        <taxon>Bacteria</taxon>
        <taxon>Pseudomonadati</taxon>
        <taxon>Pseudomonadota</taxon>
        <taxon>Gammaproteobacteria</taxon>
        <taxon>Vibrionales</taxon>
        <taxon>Vibrionaceae</taxon>
        <taxon>Vibrio</taxon>
    </lineage>
</organism>
<dbReference type="InterPro" id="IPR007210">
    <property type="entry name" value="ABC_Gly_betaine_transp_sub-bd"/>
</dbReference>
<evidence type="ECO:0000313" key="3">
    <source>
        <dbReference type="EMBL" id="XDK26194.1"/>
    </source>
</evidence>
<dbReference type="KEGG" id="vih:AB0763_06035"/>
<dbReference type="GO" id="GO:0022857">
    <property type="term" value="F:transmembrane transporter activity"/>
    <property type="evidence" value="ECO:0007669"/>
    <property type="project" value="InterPro"/>
</dbReference>
<dbReference type="GO" id="GO:0043190">
    <property type="term" value="C:ATP-binding cassette (ABC) transporter complex"/>
    <property type="evidence" value="ECO:0007669"/>
    <property type="project" value="InterPro"/>
</dbReference>
<feature type="chain" id="PRO_5044236422" evidence="1">
    <location>
        <begin position="24"/>
        <end position="318"/>
    </location>
</feature>
<feature type="signal peptide" evidence="1">
    <location>
        <begin position="1"/>
        <end position="23"/>
    </location>
</feature>
<evidence type="ECO:0000256" key="1">
    <source>
        <dbReference type="SAM" id="SignalP"/>
    </source>
</evidence>
<feature type="domain" description="ABC-type glycine betaine transport system substrate-binding" evidence="2">
    <location>
        <begin position="25"/>
        <end position="306"/>
    </location>
</feature>